<dbReference type="InterPro" id="IPR045834">
    <property type="entry name" value="Csd3_N2"/>
</dbReference>
<dbReference type="PANTHER" id="PTHR21666">
    <property type="entry name" value="PEPTIDASE-RELATED"/>
    <property type="match status" value="1"/>
</dbReference>
<dbReference type="InterPro" id="IPR007340">
    <property type="entry name" value="LysM_Opacity-associatedA"/>
</dbReference>
<dbReference type="CDD" id="cd12797">
    <property type="entry name" value="M23_peptidase"/>
    <property type="match status" value="1"/>
</dbReference>
<dbReference type="InterPro" id="IPR050570">
    <property type="entry name" value="Cell_wall_metabolism_enzyme"/>
</dbReference>
<evidence type="ECO:0000256" key="5">
    <source>
        <dbReference type="ARBA" id="ARBA00022801"/>
    </source>
</evidence>
<dbReference type="GO" id="GO:0030313">
    <property type="term" value="C:cell envelope"/>
    <property type="evidence" value="ECO:0007669"/>
    <property type="project" value="UniProtKB-SubCell"/>
</dbReference>
<evidence type="ECO:0000256" key="6">
    <source>
        <dbReference type="ARBA" id="ARBA00022833"/>
    </source>
</evidence>
<dbReference type="CDD" id="cd00118">
    <property type="entry name" value="LysM"/>
    <property type="match status" value="1"/>
</dbReference>
<dbReference type="GO" id="GO:0006508">
    <property type="term" value="P:proteolysis"/>
    <property type="evidence" value="ECO:0007669"/>
    <property type="project" value="UniProtKB-KW"/>
</dbReference>
<keyword evidence="6" id="KW-0862">Zinc</keyword>
<dbReference type="GO" id="GO:0004222">
    <property type="term" value="F:metalloendopeptidase activity"/>
    <property type="evidence" value="ECO:0007669"/>
    <property type="project" value="TreeGrafter"/>
</dbReference>
<dbReference type="Gene3D" id="3.10.450.350">
    <property type="match status" value="2"/>
</dbReference>
<dbReference type="InterPro" id="IPR011055">
    <property type="entry name" value="Dup_hybrid_motif"/>
</dbReference>
<evidence type="ECO:0000256" key="2">
    <source>
        <dbReference type="ARBA" id="ARBA00004196"/>
    </source>
</evidence>
<dbReference type="Proteomes" id="UP000294914">
    <property type="component" value="Unassembled WGS sequence"/>
</dbReference>
<evidence type="ECO:0000256" key="7">
    <source>
        <dbReference type="ARBA" id="ARBA00023049"/>
    </source>
</evidence>
<dbReference type="SUPFAM" id="SSF51261">
    <property type="entry name" value="Duplicated hybrid motif"/>
    <property type="match status" value="1"/>
</dbReference>
<keyword evidence="4" id="KW-0479">Metal-binding</keyword>
<dbReference type="EMBL" id="SOQX01000005">
    <property type="protein sequence ID" value="TDY00451.1"/>
    <property type="molecule type" value="Genomic_DNA"/>
</dbReference>
<comment type="subcellular location">
    <subcellularLocation>
        <location evidence="2">Cell envelope</location>
    </subcellularLocation>
</comment>
<comment type="cofactor">
    <cofactor evidence="1">
        <name>Zn(2+)</name>
        <dbReference type="ChEBI" id="CHEBI:29105"/>
    </cofactor>
</comment>
<sequence length="465" mass="52324">MRRQGPRWSRLHTVLVLAVIIAAGTLLAFLSTDVSASRNAAQQPPLARALPPAQITIPLELPQADAAEAVQTREVSLPRNPLADQPVVAQPDESWLRITVRRGDSLAAIFKRHKIPAQDLHEIMQLGRITRNLSALHPGDTVRFKLDDDQKIRQMVFDIDRVTSLQVTRQQDEQFSARIVEHELESRRTQTSGVINSSLFKAGKAAGLKDKLIMEMTTIFGWDIDFVLDIRRGDHFTLIYEEQYLNGEKIQDGPIIAAEFVNQGRRLHAIRYTDEQGRSDYYSPEGYSMRKAFLRTPVDFRRISSRFGKRHHPIHNRMRMHKGVDYAARSGTPIQAAGDGKIVYRGWKGGYGRVVILQHGGRYSTLYAHMANFKKGLRVGSRVQQGQTIGFVGSSGSATGPHLHYEFRVNGTHRDPLKVKLPDAEPIKAAYKNDFLQLAEKRLAQLDAARPSMLALNQPRPAETP</sequence>
<feature type="domain" description="LysM" evidence="8">
    <location>
        <begin position="96"/>
        <end position="144"/>
    </location>
</feature>
<evidence type="ECO:0000313" key="10">
    <source>
        <dbReference type="Proteomes" id="UP000294914"/>
    </source>
</evidence>
<accession>A0A4R8III2</accession>
<dbReference type="InterPro" id="IPR016047">
    <property type="entry name" value="M23ase_b-sheet_dom"/>
</dbReference>
<keyword evidence="10" id="KW-1185">Reference proteome</keyword>
<dbReference type="Gene3D" id="2.70.70.10">
    <property type="entry name" value="Glucose Permease (Domain IIA)"/>
    <property type="match status" value="1"/>
</dbReference>
<dbReference type="AlphaFoldDB" id="A0A4R8III2"/>
<comment type="caution">
    <text evidence="9">The sequence shown here is derived from an EMBL/GenBank/DDBJ whole genome shotgun (WGS) entry which is preliminary data.</text>
</comment>
<evidence type="ECO:0000259" key="8">
    <source>
        <dbReference type="PROSITE" id="PS51782"/>
    </source>
</evidence>
<evidence type="ECO:0000256" key="4">
    <source>
        <dbReference type="ARBA" id="ARBA00022723"/>
    </source>
</evidence>
<reference evidence="9 10" key="1">
    <citation type="submission" date="2019-03" db="EMBL/GenBank/DDBJ databases">
        <title>Genomic Encyclopedia of Type Strains, Phase IV (KMG-IV): sequencing the most valuable type-strain genomes for metagenomic binning, comparative biology and taxonomic classification.</title>
        <authorList>
            <person name="Goeker M."/>
        </authorList>
    </citation>
    <scope>NUCLEOTIDE SEQUENCE [LARGE SCALE GENOMIC DNA]</scope>
    <source>
        <strain evidence="9 10">DSM 16326</strain>
    </source>
</reference>
<evidence type="ECO:0000256" key="3">
    <source>
        <dbReference type="ARBA" id="ARBA00022670"/>
    </source>
</evidence>
<evidence type="ECO:0000256" key="1">
    <source>
        <dbReference type="ARBA" id="ARBA00001947"/>
    </source>
</evidence>
<dbReference type="GO" id="GO:0046872">
    <property type="term" value="F:metal ion binding"/>
    <property type="evidence" value="ECO:0007669"/>
    <property type="project" value="UniProtKB-KW"/>
</dbReference>
<organism evidence="9 10">
    <name type="scientific">Thiohalophilus thiocyanatoxydans</name>
    <dbReference type="NCBI Taxonomy" id="381308"/>
    <lineage>
        <taxon>Bacteria</taxon>
        <taxon>Pseudomonadati</taxon>
        <taxon>Pseudomonadota</taxon>
        <taxon>Gammaproteobacteria</taxon>
        <taxon>Thiohalomonadales</taxon>
        <taxon>Thiohalophilaceae</taxon>
        <taxon>Thiohalophilus</taxon>
    </lineage>
</organism>
<dbReference type="InterPro" id="IPR018392">
    <property type="entry name" value="LysM"/>
</dbReference>
<dbReference type="GO" id="GO:0042834">
    <property type="term" value="F:peptidoglycan binding"/>
    <property type="evidence" value="ECO:0007669"/>
    <property type="project" value="InterPro"/>
</dbReference>
<keyword evidence="3" id="KW-0645">Protease</keyword>
<keyword evidence="5 9" id="KW-0378">Hydrolase</keyword>
<protein>
    <submittedName>
        <fullName evidence="9">Murein DD-endopeptidase MepM/ murein hydrolase activator NlpD</fullName>
    </submittedName>
</protein>
<gene>
    <name evidence="9" type="ORF">EDC23_1952</name>
</gene>
<proteinExistence type="predicted"/>
<keyword evidence="7" id="KW-0482">Metalloprotease</keyword>
<dbReference type="Pfam" id="PF04225">
    <property type="entry name" value="LysM_OapA"/>
    <property type="match status" value="1"/>
</dbReference>
<dbReference type="PANTHER" id="PTHR21666:SF288">
    <property type="entry name" value="CELL DIVISION PROTEIN YTFB"/>
    <property type="match status" value="1"/>
</dbReference>
<evidence type="ECO:0000313" key="9">
    <source>
        <dbReference type="EMBL" id="TDY00451.1"/>
    </source>
</evidence>
<dbReference type="PROSITE" id="PS51782">
    <property type="entry name" value="LYSM"/>
    <property type="match status" value="1"/>
</dbReference>
<name>A0A4R8III2_9GAMM</name>
<dbReference type="Pfam" id="PF19425">
    <property type="entry name" value="Csd3_N2"/>
    <property type="match status" value="1"/>
</dbReference>
<dbReference type="Pfam" id="PF01551">
    <property type="entry name" value="Peptidase_M23"/>
    <property type="match status" value="1"/>
</dbReference>